<comment type="caution">
    <text evidence="10">The sequence shown here is derived from an EMBL/GenBank/DDBJ whole genome shotgun (WGS) entry which is preliminary data.</text>
</comment>
<feature type="domain" description="Moybdenum cofactor oxidoreductase dimerisation" evidence="9">
    <location>
        <begin position="247"/>
        <end position="359"/>
    </location>
</feature>
<evidence type="ECO:0000256" key="2">
    <source>
        <dbReference type="ARBA" id="ARBA00022505"/>
    </source>
</evidence>
<dbReference type="GO" id="GO:0043546">
    <property type="term" value="F:molybdopterin cofactor binding"/>
    <property type="evidence" value="ECO:0007669"/>
    <property type="project" value="InterPro"/>
</dbReference>
<dbReference type="Proteomes" id="UP000316706">
    <property type="component" value="Unassembled WGS sequence"/>
</dbReference>
<dbReference type="EMBL" id="VFPO01000001">
    <property type="protein sequence ID" value="TQM71111.1"/>
    <property type="molecule type" value="Genomic_DNA"/>
</dbReference>
<proteinExistence type="predicted"/>
<dbReference type="SUPFAM" id="SSF56524">
    <property type="entry name" value="Oxidoreductase molybdopterin-binding domain"/>
    <property type="match status" value="1"/>
</dbReference>
<keyword evidence="11" id="KW-1185">Reference proteome</keyword>
<evidence type="ECO:0000256" key="1">
    <source>
        <dbReference type="ARBA" id="ARBA00001924"/>
    </source>
</evidence>
<evidence type="ECO:0000313" key="11">
    <source>
        <dbReference type="Proteomes" id="UP000316706"/>
    </source>
</evidence>
<protein>
    <submittedName>
        <fullName evidence="10">Sulfite dehydrogenase (Cytochrome) subunit SorA apoprotein</fullName>
    </submittedName>
</protein>
<dbReference type="PROSITE" id="PS00559">
    <property type="entry name" value="MOLYBDOPTERIN_EUK"/>
    <property type="match status" value="1"/>
</dbReference>
<dbReference type="InterPro" id="IPR000572">
    <property type="entry name" value="OxRdtase_Mopterin-bd_dom"/>
</dbReference>
<dbReference type="GO" id="GO:0008482">
    <property type="term" value="F:sulfite oxidase activity"/>
    <property type="evidence" value="ECO:0007669"/>
    <property type="project" value="TreeGrafter"/>
</dbReference>
<dbReference type="InterPro" id="IPR036374">
    <property type="entry name" value="OxRdtase_Mopterin-bd_sf"/>
</dbReference>
<keyword evidence="4" id="KW-0479">Metal-binding</keyword>
<dbReference type="Gene3D" id="2.60.40.650">
    <property type="match status" value="1"/>
</dbReference>
<dbReference type="FunFam" id="3.90.420.10:FF:000002">
    <property type="entry name" value="sulfite oxidase, mitochondrial"/>
    <property type="match status" value="1"/>
</dbReference>
<dbReference type="OrthoDB" id="9795587at2"/>
<reference evidence="10 11" key="1">
    <citation type="submission" date="2019-06" db="EMBL/GenBank/DDBJ databases">
        <title>Sequencing the genomes of 1000 actinobacteria strains.</title>
        <authorList>
            <person name="Klenk H.-P."/>
        </authorList>
    </citation>
    <scope>NUCLEOTIDE SEQUENCE [LARGE SCALE GENOMIC DNA]</scope>
    <source>
        <strain evidence="10 11">DSM 45043</strain>
    </source>
</reference>
<evidence type="ECO:0000256" key="3">
    <source>
        <dbReference type="ARBA" id="ARBA00022617"/>
    </source>
</evidence>
<keyword evidence="5" id="KW-0560">Oxidoreductase</keyword>
<evidence type="ECO:0000256" key="6">
    <source>
        <dbReference type="ARBA" id="ARBA00023004"/>
    </source>
</evidence>
<dbReference type="AlphaFoldDB" id="A0A543IKL0"/>
<dbReference type="PRINTS" id="PR00407">
    <property type="entry name" value="EUMOPTERIN"/>
</dbReference>
<feature type="region of interest" description="Disordered" evidence="7">
    <location>
        <begin position="333"/>
        <end position="363"/>
    </location>
</feature>
<evidence type="ECO:0000259" key="9">
    <source>
        <dbReference type="Pfam" id="PF03404"/>
    </source>
</evidence>
<dbReference type="Pfam" id="PF00174">
    <property type="entry name" value="Oxidored_molyb"/>
    <property type="match status" value="1"/>
</dbReference>
<dbReference type="Pfam" id="PF03404">
    <property type="entry name" value="Mo-co_dimer"/>
    <property type="match status" value="1"/>
</dbReference>
<dbReference type="Gene3D" id="3.90.420.10">
    <property type="entry name" value="Oxidoreductase, molybdopterin-binding domain"/>
    <property type="match status" value="1"/>
</dbReference>
<dbReference type="InterPro" id="IPR008335">
    <property type="entry name" value="Mopterin_OxRdtase_euk"/>
</dbReference>
<organism evidence="10 11">
    <name type="scientific">Actinomadura hallensis</name>
    <dbReference type="NCBI Taxonomy" id="337895"/>
    <lineage>
        <taxon>Bacteria</taxon>
        <taxon>Bacillati</taxon>
        <taxon>Actinomycetota</taxon>
        <taxon>Actinomycetes</taxon>
        <taxon>Streptosporangiales</taxon>
        <taxon>Thermomonosporaceae</taxon>
        <taxon>Actinomadura</taxon>
    </lineage>
</organism>
<dbReference type="GO" id="GO:0030151">
    <property type="term" value="F:molybdenum ion binding"/>
    <property type="evidence" value="ECO:0007669"/>
    <property type="project" value="InterPro"/>
</dbReference>
<dbReference type="GO" id="GO:0020037">
    <property type="term" value="F:heme binding"/>
    <property type="evidence" value="ECO:0007669"/>
    <property type="project" value="TreeGrafter"/>
</dbReference>
<accession>A0A543IKL0</accession>
<evidence type="ECO:0000256" key="5">
    <source>
        <dbReference type="ARBA" id="ARBA00023002"/>
    </source>
</evidence>
<comment type="cofactor">
    <cofactor evidence="1">
        <name>Mo-molybdopterin</name>
        <dbReference type="ChEBI" id="CHEBI:71302"/>
    </cofactor>
</comment>
<keyword evidence="6" id="KW-0408">Iron</keyword>
<gene>
    <name evidence="10" type="ORF">FHX41_4862</name>
</gene>
<keyword evidence="2" id="KW-0500">Molybdenum</keyword>
<evidence type="ECO:0000313" key="10">
    <source>
        <dbReference type="EMBL" id="TQM71111.1"/>
    </source>
</evidence>
<dbReference type="RefSeq" id="WP_141972425.1">
    <property type="nucleotide sequence ID" value="NZ_VFPO01000001.1"/>
</dbReference>
<dbReference type="InterPro" id="IPR005066">
    <property type="entry name" value="MoCF_OxRdtse_dimer"/>
</dbReference>
<sequence>MSTWGKRDDMVVHQREPFNAEPPRTALAGRRTTPLDAFYGRNHGPVPGVDPGAWRLTVDGLVRNPLELSLEQLRDRFEEVEVAATLQCAGNRRAELIEVRDIPGEAPWGSGAVGTARWSGVRLADVLAHAGLRPGAAHIAFAAPDVSQDADPPQPYGGSIPTEKALRPEVLLAWAMDGRQLPRIHGAPLRVVVPGWIGARSVKWLTRITARAEPSGNYFQATAYRLLPADADPDRAGPGAGVSLGPLALNCDILSPDDGAHLPPGPILVTGYALAGDDQTVSRVEVSADGGASWTEADLDPGDGPWTWRHWHTTVDLPQGEVEVTARAWDATGAGQPESPATLWNPKGYANNSQPRIRLNPRS</sequence>
<dbReference type="PANTHER" id="PTHR19372:SF7">
    <property type="entry name" value="SULFITE OXIDASE, MITOCHONDRIAL"/>
    <property type="match status" value="1"/>
</dbReference>
<dbReference type="InterPro" id="IPR022407">
    <property type="entry name" value="OxRdtase_Mopterin_BS"/>
</dbReference>
<name>A0A543IKL0_9ACTN</name>
<dbReference type="PANTHER" id="PTHR19372">
    <property type="entry name" value="SULFITE REDUCTASE"/>
    <property type="match status" value="1"/>
</dbReference>
<dbReference type="InterPro" id="IPR014756">
    <property type="entry name" value="Ig_E-set"/>
</dbReference>
<keyword evidence="3" id="KW-0349">Heme</keyword>
<dbReference type="SUPFAM" id="SSF81296">
    <property type="entry name" value="E set domains"/>
    <property type="match status" value="1"/>
</dbReference>
<evidence type="ECO:0000256" key="7">
    <source>
        <dbReference type="SAM" id="MobiDB-lite"/>
    </source>
</evidence>
<evidence type="ECO:0000259" key="8">
    <source>
        <dbReference type="Pfam" id="PF00174"/>
    </source>
</evidence>
<dbReference type="GO" id="GO:0006790">
    <property type="term" value="P:sulfur compound metabolic process"/>
    <property type="evidence" value="ECO:0007669"/>
    <property type="project" value="TreeGrafter"/>
</dbReference>
<evidence type="ECO:0000256" key="4">
    <source>
        <dbReference type="ARBA" id="ARBA00022723"/>
    </source>
</evidence>
<dbReference type="CDD" id="cd02110">
    <property type="entry name" value="SO_family_Moco_dimer"/>
    <property type="match status" value="1"/>
</dbReference>
<feature type="domain" description="Oxidoreductase molybdopterin-binding" evidence="8">
    <location>
        <begin position="43"/>
        <end position="218"/>
    </location>
</feature>